<dbReference type="EnsemblPlants" id="EMT11304">
    <property type="protein sequence ID" value="EMT11304"/>
    <property type="gene ID" value="F775_43581"/>
</dbReference>
<protein>
    <submittedName>
        <fullName evidence="1">Uncharacterized protein</fullName>
    </submittedName>
</protein>
<organism evidence="1">
    <name type="scientific">Aegilops tauschii</name>
    <name type="common">Tausch's goatgrass</name>
    <name type="synonym">Aegilops squarrosa</name>
    <dbReference type="NCBI Taxonomy" id="37682"/>
    <lineage>
        <taxon>Eukaryota</taxon>
        <taxon>Viridiplantae</taxon>
        <taxon>Streptophyta</taxon>
        <taxon>Embryophyta</taxon>
        <taxon>Tracheophyta</taxon>
        <taxon>Spermatophyta</taxon>
        <taxon>Magnoliopsida</taxon>
        <taxon>Liliopsida</taxon>
        <taxon>Poales</taxon>
        <taxon>Poaceae</taxon>
        <taxon>BOP clade</taxon>
        <taxon>Pooideae</taxon>
        <taxon>Triticodae</taxon>
        <taxon>Triticeae</taxon>
        <taxon>Triticinae</taxon>
        <taxon>Aegilops</taxon>
    </lineage>
</organism>
<name>M8BWX2_AEGTA</name>
<proteinExistence type="predicted"/>
<evidence type="ECO:0000313" key="1">
    <source>
        <dbReference type="EnsemblPlants" id="EMT11304"/>
    </source>
</evidence>
<accession>M8BWX2</accession>
<dbReference type="AlphaFoldDB" id="M8BWX2"/>
<reference evidence="1" key="1">
    <citation type="submission" date="2015-06" db="UniProtKB">
        <authorList>
            <consortium name="EnsemblPlants"/>
        </authorList>
    </citation>
    <scope>IDENTIFICATION</scope>
</reference>
<sequence>MGGAAAAAEADDEARRPFTALSQVYADLVLACVPRRVPGKLARSCVPGGSRFRP</sequence>